<keyword evidence="5 10" id="KW-0808">Transferase</keyword>
<keyword evidence="6" id="KW-0479">Metal-binding</keyword>
<dbReference type="CDD" id="cd04194">
    <property type="entry name" value="GT8_A4GalT_like"/>
    <property type="match status" value="1"/>
</dbReference>
<dbReference type="GO" id="GO:0008918">
    <property type="term" value="F:lipopolysaccharide 3-alpha-galactosyltransferase activity"/>
    <property type="evidence" value="ECO:0007669"/>
    <property type="project" value="InterPro"/>
</dbReference>
<evidence type="ECO:0000256" key="5">
    <source>
        <dbReference type="ARBA" id="ARBA00022679"/>
    </source>
</evidence>
<name>A0A1C4ARL6_9GAMM</name>
<protein>
    <submittedName>
        <fullName evidence="10">Lipopolysaccharide biosynthesis protein, LPS:glycosyltransferase</fullName>
    </submittedName>
</protein>
<evidence type="ECO:0000313" key="10">
    <source>
        <dbReference type="EMBL" id="SCB97181.1"/>
    </source>
</evidence>
<dbReference type="SUPFAM" id="SSF53448">
    <property type="entry name" value="Nucleotide-diphospho-sugar transferases"/>
    <property type="match status" value="1"/>
</dbReference>
<evidence type="ECO:0000256" key="7">
    <source>
        <dbReference type="ARBA" id="ARBA00022842"/>
    </source>
</evidence>
<comment type="cofactor">
    <cofactor evidence="1">
        <name>Mg(2+)</name>
        <dbReference type="ChEBI" id="CHEBI:18420"/>
    </cofactor>
</comment>
<dbReference type="InterPro" id="IPR002495">
    <property type="entry name" value="Glyco_trans_8"/>
</dbReference>
<dbReference type="Pfam" id="PF01501">
    <property type="entry name" value="Glyco_transf_8"/>
    <property type="match status" value="1"/>
</dbReference>
<dbReference type="Pfam" id="PF08437">
    <property type="entry name" value="Glyco_transf_8C"/>
    <property type="match status" value="1"/>
</dbReference>
<feature type="domain" description="Glycosyl transferase family 8 C-terminal" evidence="9">
    <location>
        <begin position="267"/>
        <end position="321"/>
    </location>
</feature>
<dbReference type="Proteomes" id="UP000199670">
    <property type="component" value="Unassembled WGS sequence"/>
</dbReference>
<dbReference type="InterPro" id="IPR029044">
    <property type="entry name" value="Nucleotide-diphossugar_trans"/>
</dbReference>
<dbReference type="RefSeq" id="WP_091347442.1">
    <property type="nucleotide sequence ID" value="NZ_FMAQ01000003.1"/>
</dbReference>
<proteinExistence type="inferred from homology"/>
<dbReference type="Gene3D" id="3.90.550.10">
    <property type="entry name" value="Spore Coat Polysaccharide Biosynthesis Protein SpsA, Chain A"/>
    <property type="match status" value="1"/>
</dbReference>
<evidence type="ECO:0000256" key="1">
    <source>
        <dbReference type="ARBA" id="ARBA00001946"/>
    </source>
</evidence>
<evidence type="ECO:0000259" key="9">
    <source>
        <dbReference type="Pfam" id="PF08437"/>
    </source>
</evidence>
<keyword evidence="8" id="KW-0448">Lipopolysaccharide biosynthesis</keyword>
<dbReference type="OrthoDB" id="9807549at2"/>
<dbReference type="PANTHER" id="PTHR13778:SF47">
    <property type="entry name" value="LIPOPOLYSACCHARIDE 1,3-GALACTOSYLTRANSFERASE"/>
    <property type="match status" value="1"/>
</dbReference>
<evidence type="ECO:0000313" key="11">
    <source>
        <dbReference type="Proteomes" id="UP000199670"/>
    </source>
</evidence>
<dbReference type="PANTHER" id="PTHR13778">
    <property type="entry name" value="GLYCOSYLTRANSFERASE 8 DOMAIN-CONTAINING PROTEIN"/>
    <property type="match status" value="1"/>
</dbReference>
<dbReference type="EMBL" id="FMAQ01000003">
    <property type="protein sequence ID" value="SCB97181.1"/>
    <property type="molecule type" value="Genomic_DNA"/>
</dbReference>
<dbReference type="GO" id="GO:0046872">
    <property type="term" value="F:metal ion binding"/>
    <property type="evidence" value="ECO:0007669"/>
    <property type="project" value="UniProtKB-KW"/>
</dbReference>
<accession>A0A1C4ARL6</accession>
<reference evidence="11" key="1">
    <citation type="submission" date="2016-08" db="EMBL/GenBank/DDBJ databases">
        <authorList>
            <person name="Varghese N."/>
            <person name="Submissions Spin"/>
        </authorList>
    </citation>
    <scope>NUCLEOTIDE SEQUENCE [LARGE SCALE GENOMIC DNA]</scope>
    <source>
        <strain evidence="11">R-53248</strain>
    </source>
</reference>
<evidence type="ECO:0000256" key="2">
    <source>
        <dbReference type="ARBA" id="ARBA00004713"/>
    </source>
</evidence>
<keyword evidence="4" id="KW-0328">Glycosyltransferase</keyword>
<dbReference type="STRING" id="1798182.GA0061081_10396"/>
<keyword evidence="11" id="KW-1185">Reference proteome</keyword>
<evidence type="ECO:0000256" key="4">
    <source>
        <dbReference type="ARBA" id="ARBA00022676"/>
    </source>
</evidence>
<gene>
    <name evidence="10" type="ORF">GA0061081_10396</name>
</gene>
<dbReference type="InterPro" id="IPR050748">
    <property type="entry name" value="Glycosyltrans_8_dom-fam"/>
</dbReference>
<evidence type="ECO:0000256" key="6">
    <source>
        <dbReference type="ARBA" id="ARBA00022723"/>
    </source>
</evidence>
<sequence>MINVDKFINKRNELLLCDFLNNTPVLHILLCFDNNYALSAGVDIISVIANNKNRQIHFHLFTHNISEVNRKKFVAIKFDNIAITEYVINEQFKIDQKNTEQFPISACVRLIAPIILRDVAERLLYIDSDTLCLQNLAFMSDINLDSAVIAAVADVSYMQESQCTKYNVKFGTYFNSGVMLINIPLWCQEDITSKTLTLLNSGEKYQYPDQDVLNIAIGEKRILLAKKYNNLLALSINGNEDSNVPDDTVLIHYITKNKPWHQPYRSTLFDFYLQQSPWKNDELPLYSCKKTSSIRAYSRLMFKQKKYLSGLKHYFIYLKTKLTK</sequence>
<comment type="pathway">
    <text evidence="2">Bacterial outer membrane biogenesis; LPS core biosynthesis.</text>
</comment>
<dbReference type="AlphaFoldDB" id="A0A1C4ARL6"/>
<organism evidence="10 11">
    <name type="scientific">Gilliamella bombicola</name>
    <dbReference type="NCBI Taxonomy" id="1798182"/>
    <lineage>
        <taxon>Bacteria</taxon>
        <taxon>Pseudomonadati</taxon>
        <taxon>Pseudomonadota</taxon>
        <taxon>Gammaproteobacteria</taxon>
        <taxon>Orbales</taxon>
        <taxon>Orbaceae</taxon>
        <taxon>Gilliamella</taxon>
    </lineage>
</organism>
<dbReference type="InterPro" id="IPR013645">
    <property type="entry name" value="Glyco_transf_8N"/>
</dbReference>
<comment type="similarity">
    <text evidence="3">Belongs to the glycosyltransferase 8 family.</text>
</comment>
<evidence type="ECO:0000256" key="3">
    <source>
        <dbReference type="ARBA" id="ARBA00006351"/>
    </source>
</evidence>
<evidence type="ECO:0000256" key="8">
    <source>
        <dbReference type="ARBA" id="ARBA00022985"/>
    </source>
</evidence>
<keyword evidence="7" id="KW-0460">Magnesium</keyword>